<evidence type="ECO:0000259" key="1">
    <source>
        <dbReference type="Pfam" id="PF03625"/>
    </source>
</evidence>
<feature type="domain" description="DUF302" evidence="1">
    <location>
        <begin position="110"/>
        <end position="141"/>
    </location>
</feature>
<dbReference type="Gene3D" id="3.30.310.70">
    <property type="entry name" value="TT1751-like domain"/>
    <property type="match status" value="1"/>
</dbReference>
<dbReference type="InterPro" id="IPR035923">
    <property type="entry name" value="TT1751-like_sf"/>
</dbReference>
<dbReference type="InterPro" id="IPR005180">
    <property type="entry name" value="DUF302"/>
</dbReference>
<protein>
    <recommendedName>
        <fullName evidence="1">DUF302 domain-containing protein</fullName>
    </recommendedName>
</protein>
<gene>
    <name evidence="2" type="ORF">SAMN04488028_11325</name>
</gene>
<dbReference type="EMBL" id="FRAA01000013">
    <property type="protein sequence ID" value="SHK94150.1"/>
    <property type="molecule type" value="Genomic_DNA"/>
</dbReference>
<evidence type="ECO:0000313" key="3">
    <source>
        <dbReference type="Proteomes" id="UP000184474"/>
    </source>
</evidence>
<sequence>MYYSLFEDILTDALRKYNCTLRRLMSPINKIVVCLTLLLGLSHLSMGQDPTIYVSPFDVEETLSKIHVSLDANHHKYIHTSMFEADSLGAGEFKGRVHVVDFMMKDVEALIACEPTVAFDLPLKILVWSEESDVYLAYVNPFIIKRRYFINGCDEYLSAYNKAMIRIVNDAIRTQ</sequence>
<keyword evidence="3" id="KW-1185">Reference proteome</keyword>
<evidence type="ECO:0000313" key="2">
    <source>
        <dbReference type="EMBL" id="SHK94150.1"/>
    </source>
</evidence>
<accession>A0A1M6WK70</accession>
<organism evidence="2 3">
    <name type="scientific">Reichenbachiella agariperforans</name>
    <dbReference type="NCBI Taxonomy" id="156994"/>
    <lineage>
        <taxon>Bacteria</taxon>
        <taxon>Pseudomonadati</taxon>
        <taxon>Bacteroidota</taxon>
        <taxon>Cytophagia</taxon>
        <taxon>Cytophagales</taxon>
        <taxon>Reichenbachiellaceae</taxon>
        <taxon>Reichenbachiella</taxon>
    </lineage>
</organism>
<dbReference type="Proteomes" id="UP000184474">
    <property type="component" value="Unassembled WGS sequence"/>
</dbReference>
<dbReference type="Pfam" id="PF03625">
    <property type="entry name" value="DUF302"/>
    <property type="match status" value="1"/>
</dbReference>
<name>A0A1M6WK70_REIAG</name>
<dbReference type="SUPFAM" id="SSF103247">
    <property type="entry name" value="TT1751-like"/>
    <property type="match status" value="1"/>
</dbReference>
<proteinExistence type="predicted"/>
<dbReference type="AlphaFoldDB" id="A0A1M6WK70"/>
<reference evidence="3" key="1">
    <citation type="submission" date="2016-11" db="EMBL/GenBank/DDBJ databases">
        <authorList>
            <person name="Varghese N."/>
            <person name="Submissions S."/>
        </authorList>
    </citation>
    <scope>NUCLEOTIDE SEQUENCE [LARGE SCALE GENOMIC DNA]</scope>
    <source>
        <strain evidence="3">DSM 26134</strain>
    </source>
</reference>